<gene>
    <name evidence="12" type="primary">LOC106809455</name>
</gene>
<dbReference type="Gene3D" id="2.10.50.10">
    <property type="entry name" value="Tumor Necrosis Factor Receptor, subunit A, domain 2"/>
    <property type="match status" value="2"/>
</dbReference>
<dbReference type="PROSITE" id="PS50026">
    <property type="entry name" value="EGF_3"/>
    <property type="match status" value="2"/>
</dbReference>
<protein>
    <submittedName>
        <fullName evidence="12">Signal peptide, CUB and EGF-like domain-containing protein 3</fullName>
    </submittedName>
</protein>
<feature type="domain" description="EGF-like" evidence="10">
    <location>
        <begin position="369"/>
        <end position="407"/>
    </location>
</feature>
<keyword evidence="5" id="KW-0677">Repeat</keyword>
<dbReference type="PANTHER" id="PTHR24046">
    <property type="entry name" value="SIGNAL PEPTIDE, CUB AND EGF-LIKE DOMAIN-CONTAINING"/>
    <property type="match status" value="1"/>
</dbReference>
<evidence type="ECO:0000256" key="3">
    <source>
        <dbReference type="ARBA" id="ARBA00022536"/>
    </source>
</evidence>
<sequence>MDNAVRKNSKLTVEVSDERVFWRSGKMADSIESKFLYTLDGQKTMYGARDYAVYVGFNRVVAGNYRNGSGLCKATVILQRDDDECSLGTHKCDANALCKNTRKNYRCTCFPGFRGNGLQCTDENECSILNGNCVHECTNLSGNYSCACYEGFELHPDRHNCIDINECLRNNGNCEYDCINTMGHYECACPPGHELNDDGITCSVSKSCTAKYGCDHFCEVTNRGPRCGCRPGYRSVNGGRRCVRTCAVGNGGCQHVCDDYVGSGPKCSCRPKYTLAIDNMSCIPTCGINNGGCDRTCTDTENGPRCSCSSGYVLHSDGKTCLDIDECKVRENGKNGGCDHKCRNLMGSYECICPKGFKMDPSNPHSCIDVNECEYNASCDHICHNVPGSYFCECKTGYIQYAFSHCGEIDECRVNNGGCQHYCDNAVGSYTCSCRDGFLLHENGKDCIELDECLPLRTPAKAVLKCHSEGEDEVCLLECQQGAVFSSRPKHSFSFRCGQSTDFRWSHGDEPLPDCSAGVCRSQLTTGTTFSEGASLPSFVRRARFRFAAAECHLQATTQHNFESALRRTLQEQRGHACTDLCQLNYVRLDCDQQRRTAGGRRRMRTAGGATERQQPLGVVINAEFEVEVKPRDMTSVCPAGHISADGFEPCQPCTNGTYQDTPGRTHCYPCGEMLQTNTTAAPSYAYCIIPVRCRAGTYYSTETRTCAPCPVGSYQADKGKSFCWPCPANTTTDTAESESIESCKTPLYVSHSALYTPTCASQTACLRQLVGSELDCQAALTIGNTAPPFCRCHLRRRALVLLQVVPRVLETQRSRECHVDAAAHAEEYHDLIEDIVQDGRLYESTNHQAIFQDRTLLSILLDVMAQPYNYYKYVNAIESMFPSSFIKLLTPKVQRFFSG</sequence>
<dbReference type="SUPFAM" id="SSF57184">
    <property type="entry name" value="Growth factor receptor domain"/>
    <property type="match status" value="4"/>
</dbReference>
<dbReference type="Pfam" id="PF14670">
    <property type="entry name" value="FXa_inhibition"/>
    <property type="match status" value="3"/>
</dbReference>
<dbReference type="SMART" id="SM01411">
    <property type="entry name" value="Ephrin_rec_like"/>
    <property type="match status" value="2"/>
</dbReference>
<name>A0ABM1E749_PRICU</name>
<dbReference type="GeneID" id="106809455"/>
<dbReference type="PANTHER" id="PTHR24046:SF7">
    <property type="entry name" value="CUB DOMAIN-CONTAINING PROTEIN"/>
    <property type="match status" value="1"/>
</dbReference>
<dbReference type="Pfam" id="PF12662">
    <property type="entry name" value="cEGF"/>
    <property type="match status" value="2"/>
</dbReference>
<dbReference type="InterPro" id="IPR024731">
    <property type="entry name" value="NELL2-like_EGF"/>
</dbReference>
<keyword evidence="7 9" id="KW-1015">Disulfide bond</keyword>
<dbReference type="PROSITE" id="PS01187">
    <property type="entry name" value="EGF_CA"/>
    <property type="match status" value="3"/>
</dbReference>
<evidence type="ECO:0000256" key="8">
    <source>
        <dbReference type="ARBA" id="ARBA00023180"/>
    </source>
</evidence>
<keyword evidence="6" id="KW-0106">Calcium</keyword>
<feature type="domain" description="EGF-like" evidence="10">
    <location>
        <begin position="81"/>
        <end position="121"/>
    </location>
</feature>
<organism evidence="11 12">
    <name type="scientific">Priapulus caudatus</name>
    <name type="common">Priapulid worm</name>
    <dbReference type="NCBI Taxonomy" id="37621"/>
    <lineage>
        <taxon>Eukaryota</taxon>
        <taxon>Metazoa</taxon>
        <taxon>Ecdysozoa</taxon>
        <taxon>Scalidophora</taxon>
        <taxon>Priapulida</taxon>
        <taxon>Priapulimorpha</taxon>
        <taxon>Priapulimorphida</taxon>
        <taxon>Priapulidae</taxon>
        <taxon>Priapulus</taxon>
    </lineage>
</organism>
<keyword evidence="3 9" id="KW-0245">EGF-like domain</keyword>
<keyword evidence="8" id="KW-0325">Glycoprotein</keyword>
<dbReference type="InterPro" id="IPR000742">
    <property type="entry name" value="EGF"/>
</dbReference>
<dbReference type="PROSITE" id="PS01186">
    <property type="entry name" value="EGF_2"/>
    <property type="match status" value="4"/>
</dbReference>
<comment type="caution">
    <text evidence="9">Lacks conserved residue(s) required for the propagation of feature annotation.</text>
</comment>
<comment type="subcellular location">
    <subcellularLocation>
        <location evidence="1">Secreted</location>
    </subcellularLocation>
</comment>
<dbReference type="InterPro" id="IPR011641">
    <property type="entry name" value="Tyr-kin_ephrin_A/B_rcpt-like"/>
</dbReference>
<dbReference type="CDD" id="cd00054">
    <property type="entry name" value="EGF_CA"/>
    <property type="match status" value="4"/>
</dbReference>
<dbReference type="InterPro" id="IPR018097">
    <property type="entry name" value="EGF_Ca-bd_CS"/>
</dbReference>
<evidence type="ECO:0000256" key="1">
    <source>
        <dbReference type="ARBA" id="ARBA00004613"/>
    </source>
</evidence>
<reference evidence="12" key="1">
    <citation type="submission" date="2025-08" db="UniProtKB">
        <authorList>
            <consortium name="RefSeq"/>
        </authorList>
    </citation>
    <scope>IDENTIFICATION</scope>
</reference>
<dbReference type="PROSITE" id="PS00010">
    <property type="entry name" value="ASX_HYDROXYL"/>
    <property type="match status" value="3"/>
</dbReference>
<proteinExistence type="predicted"/>
<dbReference type="InterPro" id="IPR000152">
    <property type="entry name" value="EGF-type_Asp/Asn_hydroxyl_site"/>
</dbReference>
<evidence type="ECO:0000256" key="9">
    <source>
        <dbReference type="PROSITE-ProRule" id="PRU00076"/>
    </source>
</evidence>
<dbReference type="RefSeq" id="XP_014668020.1">
    <property type="nucleotide sequence ID" value="XM_014812534.1"/>
</dbReference>
<feature type="disulfide bond" evidence="9">
    <location>
        <begin position="373"/>
        <end position="383"/>
    </location>
</feature>
<keyword evidence="2" id="KW-0964">Secreted</keyword>
<keyword evidence="11" id="KW-1185">Reference proteome</keyword>
<evidence type="ECO:0000256" key="6">
    <source>
        <dbReference type="ARBA" id="ARBA00022837"/>
    </source>
</evidence>
<keyword evidence="4" id="KW-0732">Signal</keyword>
<dbReference type="Proteomes" id="UP000695022">
    <property type="component" value="Unplaced"/>
</dbReference>
<dbReference type="InterPro" id="IPR009030">
    <property type="entry name" value="Growth_fac_rcpt_cys_sf"/>
</dbReference>
<dbReference type="InterPro" id="IPR001881">
    <property type="entry name" value="EGF-like_Ca-bd_dom"/>
</dbReference>
<evidence type="ECO:0000313" key="12">
    <source>
        <dbReference type="RefSeq" id="XP_014668020.1"/>
    </source>
</evidence>
<dbReference type="InterPro" id="IPR052071">
    <property type="entry name" value="SCUB_EGF-like_domain"/>
</dbReference>
<dbReference type="Gene3D" id="2.10.25.10">
    <property type="entry name" value="Laminin"/>
    <property type="match status" value="9"/>
</dbReference>
<accession>A0ABM1E749</accession>
<dbReference type="SMART" id="SM00181">
    <property type="entry name" value="EGF"/>
    <property type="match status" value="9"/>
</dbReference>
<evidence type="ECO:0000256" key="4">
    <source>
        <dbReference type="ARBA" id="ARBA00022729"/>
    </source>
</evidence>
<dbReference type="Pfam" id="PF07699">
    <property type="entry name" value="Ephrin_rec_like"/>
    <property type="match status" value="2"/>
</dbReference>
<evidence type="ECO:0000256" key="2">
    <source>
        <dbReference type="ARBA" id="ARBA00022525"/>
    </source>
</evidence>
<evidence type="ECO:0000313" key="11">
    <source>
        <dbReference type="Proteomes" id="UP000695022"/>
    </source>
</evidence>
<evidence type="ECO:0000259" key="10">
    <source>
        <dbReference type="PROSITE" id="PS50026"/>
    </source>
</evidence>
<dbReference type="SMART" id="SM00179">
    <property type="entry name" value="EGF_CA"/>
    <property type="match status" value="7"/>
</dbReference>
<evidence type="ECO:0000256" key="7">
    <source>
        <dbReference type="ARBA" id="ARBA00023157"/>
    </source>
</evidence>
<dbReference type="Pfam" id="PF12947">
    <property type="entry name" value="EGF_3"/>
    <property type="match status" value="1"/>
</dbReference>
<dbReference type="InterPro" id="IPR026823">
    <property type="entry name" value="cEGF"/>
</dbReference>
<evidence type="ECO:0000256" key="5">
    <source>
        <dbReference type="ARBA" id="ARBA00022737"/>
    </source>
</evidence>